<evidence type="ECO:0000313" key="14">
    <source>
        <dbReference type="Proteomes" id="UP001497623"/>
    </source>
</evidence>
<evidence type="ECO:0000256" key="10">
    <source>
        <dbReference type="SAM" id="MobiDB-lite"/>
    </source>
</evidence>
<evidence type="ECO:0000256" key="11">
    <source>
        <dbReference type="SAM" id="Phobius"/>
    </source>
</evidence>
<evidence type="ECO:0000313" key="13">
    <source>
        <dbReference type="EMBL" id="CAL4063335.1"/>
    </source>
</evidence>
<keyword evidence="6 11" id="KW-1133">Transmembrane helix</keyword>
<comment type="subcellular location">
    <subcellularLocation>
        <location evidence="1">Membrane</location>
        <topology evidence="1">Single-pass membrane protein</topology>
    </subcellularLocation>
</comment>
<evidence type="ECO:0000256" key="7">
    <source>
        <dbReference type="ARBA" id="ARBA00023136"/>
    </source>
</evidence>
<comment type="caution">
    <text evidence="13">The sequence shown here is derived from an EMBL/GenBank/DDBJ whole genome shotgun (WGS) entry which is preliminary data.</text>
</comment>
<dbReference type="CDD" id="cd00063">
    <property type="entry name" value="FN3"/>
    <property type="match status" value="2"/>
</dbReference>
<accession>A0AAV2PU34</accession>
<dbReference type="Pfam" id="PF00041">
    <property type="entry name" value="fn3"/>
    <property type="match status" value="1"/>
</dbReference>
<evidence type="ECO:0000256" key="1">
    <source>
        <dbReference type="ARBA" id="ARBA00004167"/>
    </source>
</evidence>
<dbReference type="PROSITE" id="PS50853">
    <property type="entry name" value="FN3"/>
    <property type="match status" value="2"/>
</dbReference>
<feature type="domain" description="Fibronectin type-III" evidence="12">
    <location>
        <begin position="95"/>
        <end position="194"/>
    </location>
</feature>
<dbReference type="EMBL" id="CAXKWB010001112">
    <property type="protein sequence ID" value="CAL4063335.1"/>
    <property type="molecule type" value="Genomic_DNA"/>
</dbReference>
<evidence type="ECO:0000256" key="4">
    <source>
        <dbReference type="ARBA" id="ARBA00022737"/>
    </source>
</evidence>
<evidence type="ECO:0000256" key="5">
    <source>
        <dbReference type="ARBA" id="ARBA00022889"/>
    </source>
</evidence>
<dbReference type="PANTHER" id="PTHR13817:SF166">
    <property type="entry name" value="NEURONAL IGCAM-RELATED"/>
    <property type="match status" value="1"/>
</dbReference>
<sequence length="396" mass="43689">PTRSPIVHATQSSPTSLTVSWNTGFTGGSPLLGFIISYKKKYGEWQELRIPPTHTSHEIQGLTCGNQYHIYVKAYNEVGEGTASESVHVQTAGGIPEMVNNRGGDVITPNTTWAAVSLANWEDGGCPITHFSVAFKQQDTDSWIIVSERVDGSQPVLLAGLGPSKSYIVRVTSHNSAGSTAQDFTFSTVLLPGAAREAAILKEAAHLTDIRILLPIVASSLALIAAVTTMFVCIRKKSTPRELPSLIDDKCKSKQDKQQQEECLYIAAKKGTPKHIQVASDRISEKSEDIYPYATFKMNSQYQNRGRHPTPSIYNNYQPIPYNEAHCQVRTAGEDPYCRIGVRGRHPTPCPRSVKSESEEYDTYGSDSETEPPLSSRTESSNQLNYNRSHRQGQRM</sequence>
<dbReference type="InterPro" id="IPR050964">
    <property type="entry name" value="Striated_Muscle_Regulatory"/>
</dbReference>
<dbReference type="SUPFAM" id="SSF49265">
    <property type="entry name" value="Fibronectin type III"/>
    <property type="match status" value="1"/>
</dbReference>
<dbReference type="SMART" id="SM00060">
    <property type="entry name" value="FN3"/>
    <property type="match status" value="2"/>
</dbReference>
<feature type="compositionally biased region" description="Polar residues" evidence="10">
    <location>
        <begin position="373"/>
        <end position="387"/>
    </location>
</feature>
<evidence type="ECO:0000256" key="2">
    <source>
        <dbReference type="ARBA" id="ARBA00022692"/>
    </source>
</evidence>
<keyword evidence="8" id="KW-1015">Disulfide bond</keyword>
<evidence type="ECO:0000256" key="6">
    <source>
        <dbReference type="ARBA" id="ARBA00022989"/>
    </source>
</evidence>
<feature type="transmembrane region" description="Helical" evidence="11">
    <location>
        <begin position="212"/>
        <end position="234"/>
    </location>
</feature>
<keyword evidence="9" id="KW-0393">Immunoglobulin domain</keyword>
<keyword evidence="7 11" id="KW-0472">Membrane</keyword>
<dbReference type="Proteomes" id="UP001497623">
    <property type="component" value="Unassembled WGS sequence"/>
</dbReference>
<keyword evidence="3" id="KW-0732">Signal</keyword>
<dbReference type="Pfam" id="PF25059">
    <property type="entry name" value="FN3_DSCAM-DSCAML_C"/>
    <property type="match status" value="1"/>
</dbReference>
<protein>
    <recommendedName>
        <fullName evidence="12">Fibronectin type-III domain-containing protein</fullName>
    </recommendedName>
</protein>
<dbReference type="InterPro" id="IPR013783">
    <property type="entry name" value="Ig-like_fold"/>
</dbReference>
<evidence type="ECO:0000256" key="3">
    <source>
        <dbReference type="ARBA" id="ARBA00022729"/>
    </source>
</evidence>
<dbReference type="InterPro" id="IPR036116">
    <property type="entry name" value="FN3_sf"/>
</dbReference>
<keyword evidence="4" id="KW-0677">Repeat</keyword>
<evidence type="ECO:0000259" key="12">
    <source>
        <dbReference type="PROSITE" id="PS50853"/>
    </source>
</evidence>
<name>A0AAV2PU34_MEGNR</name>
<dbReference type="Gene3D" id="2.60.40.10">
    <property type="entry name" value="Immunoglobulins"/>
    <property type="match status" value="2"/>
</dbReference>
<proteinExistence type="predicted"/>
<keyword evidence="14" id="KW-1185">Reference proteome</keyword>
<dbReference type="PANTHER" id="PTHR13817">
    <property type="entry name" value="TITIN"/>
    <property type="match status" value="1"/>
</dbReference>
<dbReference type="InterPro" id="IPR003961">
    <property type="entry name" value="FN3_dom"/>
</dbReference>
<dbReference type="GO" id="GO:0016020">
    <property type="term" value="C:membrane"/>
    <property type="evidence" value="ECO:0007669"/>
    <property type="project" value="UniProtKB-SubCell"/>
</dbReference>
<evidence type="ECO:0000256" key="9">
    <source>
        <dbReference type="ARBA" id="ARBA00023319"/>
    </source>
</evidence>
<dbReference type="AlphaFoldDB" id="A0AAV2PU34"/>
<keyword evidence="5" id="KW-0130">Cell adhesion</keyword>
<feature type="non-terminal residue" evidence="13">
    <location>
        <position position="1"/>
    </location>
</feature>
<feature type="domain" description="Fibronectin type-III" evidence="12">
    <location>
        <begin position="1"/>
        <end position="94"/>
    </location>
</feature>
<organism evidence="13 14">
    <name type="scientific">Meganyctiphanes norvegica</name>
    <name type="common">Northern krill</name>
    <name type="synonym">Thysanopoda norvegica</name>
    <dbReference type="NCBI Taxonomy" id="48144"/>
    <lineage>
        <taxon>Eukaryota</taxon>
        <taxon>Metazoa</taxon>
        <taxon>Ecdysozoa</taxon>
        <taxon>Arthropoda</taxon>
        <taxon>Crustacea</taxon>
        <taxon>Multicrustacea</taxon>
        <taxon>Malacostraca</taxon>
        <taxon>Eumalacostraca</taxon>
        <taxon>Eucarida</taxon>
        <taxon>Euphausiacea</taxon>
        <taxon>Euphausiidae</taxon>
        <taxon>Meganyctiphanes</taxon>
    </lineage>
</organism>
<dbReference type="InterPro" id="IPR056754">
    <property type="entry name" value="DSCAM/DSCAML_C"/>
</dbReference>
<reference evidence="13 14" key="1">
    <citation type="submission" date="2024-05" db="EMBL/GenBank/DDBJ databases">
        <authorList>
            <person name="Wallberg A."/>
        </authorList>
    </citation>
    <scope>NUCLEOTIDE SEQUENCE [LARGE SCALE GENOMIC DNA]</scope>
</reference>
<evidence type="ECO:0000256" key="8">
    <source>
        <dbReference type="ARBA" id="ARBA00023157"/>
    </source>
</evidence>
<feature type="region of interest" description="Disordered" evidence="10">
    <location>
        <begin position="342"/>
        <end position="396"/>
    </location>
</feature>
<keyword evidence="2 11" id="KW-0812">Transmembrane</keyword>
<dbReference type="GO" id="GO:0007155">
    <property type="term" value="P:cell adhesion"/>
    <property type="evidence" value="ECO:0007669"/>
    <property type="project" value="UniProtKB-KW"/>
</dbReference>
<gene>
    <name evidence="13" type="ORF">MNOR_LOCUS3298</name>
</gene>